<proteinExistence type="predicted"/>
<dbReference type="PATRIC" id="fig|1227466.3.peg.2205"/>
<evidence type="ECO:0000313" key="2">
    <source>
        <dbReference type="EMBL" id="ELZ46340.1"/>
    </source>
</evidence>
<feature type="region of interest" description="Disordered" evidence="1">
    <location>
        <begin position="494"/>
        <end position="534"/>
    </location>
</feature>
<dbReference type="EMBL" id="AOJL01000043">
    <property type="protein sequence ID" value="ELZ46340.1"/>
    <property type="molecule type" value="Genomic_DNA"/>
</dbReference>
<keyword evidence="3" id="KW-1185">Reference proteome</keyword>
<dbReference type="STRING" id="1227466.C464_11013"/>
<gene>
    <name evidence="2" type="ORF">C464_11013</name>
</gene>
<dbReference type="InterPro" id="IPR002591">
    <property type="entry name" value="Phosphodiest/P_Trfase"/>
</dbReference>
<dbReference type="Pfam" id="PF01663">
    <property type="entry name" value="Phosphodiest"/>
    <property type="match status" value="1"/>
</dbReference>
<evidence type="ECO:0000256" key="1">
    <source>
        <dbReference type="SAM" id="MobiDB-lite"/>
    </source>
</evidence>
<dbReference type="Proteomes" id="UP000011509">
    <property type="component" value="Unassembled WGS sequence"/>
</dbReference>
<dbReference type="RefSeq" id="WP_006113724.1">
    <property type="nucleotide sequence ID" value="NZ_AOJL01000043.1"/>
</dbReference>
<sequence length="534" mass="58088">MGAVPVSDDGDRAFVLGLDGVPWPLIRPWIEAGDLPAFAELVGDGAAGPLRSTTPANTPVAWPSIATGTWPDRHGLYEFMKLESDYSQRPYDREDLRRPPLWELLSPAVVANVPMTYPAGGVGEDGAMVAGMMTHSTDAAGFTQPPELAAEIRDRIPAYRVGLKWHEYGEDRRDEFLADFASLFEARRELLRSLMEREDWRLFFFTFTAPDRLQHLIWDEEVILKHYRELDAVLAEVMRYCDRLGATLYVVSDHGFGPISRVVNVNRALADAGLLTPKRSTGARGVLSRVGVSKSVVLNALARIGIDDETLVERLPASVVDSVARAVPGDHALYDVDSERTRAFLHGLGSVYVNDTARFDEGAVDPDERDRVKAAVMTALRRLTDPETGERVLSVHDGDEVNPEDEFAPDVVVEGVEGYHVKPGLADEAVTDADGIAGYHRPEGVLFARGPSIAADVAVEGATVVDVAPTLLHGLGEPVPAAAQGRVLTELFEPGSPPATREVFERDHGSSDAATNGRGSDEAVEERLRGLGYL</sequence>
<dbReference type="InterPro" id="IPR017850">
    <property type="entry name" value="Alkaline_phosphatase_core_sf"/>
</dbReference>
<organism evidence="2 3">
    <name type="scientific">Halorubrum coriense DSM 10284</name>
    <dbReference type="NCBI Taxonomy" id="1227466"/>
    <lineage>
        <taxon>Archaea</taxon>
        <taxon>Methanobacteriati</taxon>
        <taxon>Methanobacteriota</taxon>
        <taxon>Stenosarchaea group</taxon>
        <taxon>Halobacteria</taxon>
        <taxon>Halobacteriales</taxon>
        <taxon>Haloferacaceae</taxon>
        <taxon>Halorubrum</taxon>
    </lineage>
</organism>
<dbReference type="Gene3D" id="3.40.720.10">
    <property type="entry name" value="Alkaline Phosphatase, subunit A"/>
    <property type="match status" value="2"/>
</dbReference>
<protein>
    <recommendedName>
        <fullName evidence="4">Type I phosphodiesterase/nucleotide pyrophosphatase</fullName>
    </recommendedName>
</protein>
<evidence type="ECO:0000313" key="3">
    <source>
        <dbReference type="Proteomes" id="UP000011509"/>
    </source>
</evidence>
<evidence type="ECO:0008006" key="4">
    <source>
        <dbReference type="Google" id="ProtNLM"/>
    </source>
</evidence>
<comment type="caution">
    <text evidence="2">The sequence shown here is derived from an EMBL/GenBank/DDBJ whole genome shotgun (WGS) entry which is preliminary data.</text>
</comment>
<dbReference type="AlphaFoldDB" id="M0EF01"/>
<reference evidence="2 3" key="1">
    <citation type="journal article" date="2014" name="PLoS Genet.">
        <title>Phylogenetically driven sequencing of extremely halophilic archaea reveals strategies for static and dynamic osmo-response.</title>
        <authorList>
            <person name="Becker E.A."/>
            <person name="Seitzer P.M."/>
            <person name="Tritt A."/>
            <person name="Larsen D."/>
            <person name="Krusor M."/>
            <person name="Yao A.I."/>
            <person name="Wu D."/>
            <person name="Madern D."/>
            <person name="Eisen J.A."/>
            <person name="Darling A.E."/>
            <person name="Facciotti M.T."/>
        </authorList>
    </citation>
    <scope>NUCLEOTIDE SEQUENCE [LARGE SCALE GENOMIC DNA]</scope>
    <source>
        <strain evidence="2 3">DSM 10284</strain>
    </source>
</reference>
<feature type="compositionally biased region" description="Basic and acidic residues" evidence="1">
    <location>
        <begin position="519"/>
        <end position="534"/>
    </location>
</feature>
<accession>M0EF01</accession>
<name>M0EF01_9EURY</name>
<dbReference type="SUPFAM" id="SSF53649">
    <property type="entry name" value="Alkaline phosphatase-like"/>
    <property type="match status" value="1"/>
</dbReference>